<dbReference type="Gene3D" id="3.10.350.10">
    <property type="entry name" value="LysM domain"/>
    <property type="match status" value="1"/>
</dbReference>
<dbReference type="PROSITE" id="PS51782">
    <property type="entry name" value="LYSM"/>
    <property type="match status" value="1"/>
</dbReference>
<evidence type="ECO:0000313" key="3">
    <source>
        <dbReference type="EMBL" id="QNT68115.1"/>
    </source>
</evidence>
<keyword evidence="1" id="KW-0472">Membrane</keyword>
<dbReference type="SUPFAM" id="SSF54106">
    <property type="entry name" value="LysM domain"/>
    <property type="match status" value="1"/>
</dbReference>
<keyword evidence="4" id="KW-1185">Reference proteome</keyword>
<evidence type="ECO:0000256" key="1">
    <source>
        <dbReference type="SAM" id="Phobius"/>
    </source>
</evidence>
<dbReference type="PANTHER" id="PTHR34700">
    <property type="entry name" value="POTASSIUM BINDING PROTEIN KBP"/>
    <property type="match status" value="1"/>
</dbReference>
<dbReference type="InterPro" id="IPR013783">
    <property type="entry name" value="Ig-like_fold"/>
</dbReference>
<dbReference type="Proteomes" id="UP000516369">
    <property type="component" value="Chromosome"/>
</dbReference>
<dbReference type="InterPro" id="IPR036779">
    <property type="entry name" value="LysM_dom_sf"/>
</dbReference>
<dbReference type="KEGG" id="dvn:HQ394_00510"/>
<dbReference type="PANTHER" id="PTHR34700:SF4">
    <property type="entry name" value="PHAGE-LIKE ELEMENT PBSX PROTEIN XKDP"/>
    <property type="match status" value="1"/>
</dbReference>
<dbReference type="RefSeq" id="WP_190261558.1">
    <property type="nucleotide sequence ID" value="NZ_CP053923.1"/>
</dbReference>
<dbReference type="EMBL" id="CP053923">
    <property type="protein sequence ID" value="QNT68115.1"/>
    <property type="molecule type" value="Genomic_DNA"/>
</dbReference>
<protein>
    <submittedName>
        <fullName evidence="3">LysM peptidoglycan-binding domain-containing protein</fullName>
    </submittedName>
</protein>
<feature type="transmembrane region" description="Helical" evidence="1">
    <location>
        <begin position="12"/>
        <end position="34"/>
    </location>
</feature>
<keyword evidence="1" id="KW-1133">Transmembrane helix</keyword>
<dbReference type="Pfam" id="PF01476">
    <property type="entry name" value="LysM"/>
    <property type="match status" value="1"/>
</dbReference>
<evidence type="ECO:0000259" key="2">
    <source>
        <dbReference type="PROSITE" id="PS51782"/>
    </source>
</evidence>
<dbReference type="CDD" id="cd00118">
    <property type="entry name" value="LysM"/>
    <property type="match status" value="1"/>
</dbReference>
<evidence type="ECO:0000313" key="4">
    <source>
        <dbReference type="Proteomes" id="UP000516369"/>
    </source>
</evidence>
<sequence length="345" mass="35847">MRTLDSDTPHSSYRPLLIAGAGVLAVAVAIALNYHRGVDDLASPATVPGQAVTAVAPVPVDAATANPIKPTFDIARIGTTGDAVLAGRASSDVTVIIKSDGQPIGEATTDRRGEWVFVPDAPLPAGAHRLTLEVPTADGSAVASEGEVLIIIPEPNKDIAGTSATGGSRPIAILMPRSGDAAPTVLQAPGEAISSGKLTVDVVDIDASGRLAASGHASVPGSTVRVIVDDRLLGQTNADGNGRWTLTPRPLSAANDHTLRVEELDRSDRIIGSFVSRLRLIPAKAAGEQPKGTIVVQRGDNLWRIARNAYGQGVAYTIIFQANRSRINDPNVIFPGQTFKLPNSD</sequence>
<dbReference type="Gene3D" id="3.30.420.430">
    <property type="match status" value="1"/>
</dbReference>
<dbReference type="InterPro" id="IPR018392">
    <property type="entry name" value="LysM"/>
</dbReference>
<reference evidence="3 4" key="1">
    <citation type="submission" date="2020-05" db="EMBL/GenBank/DDBJ databases">
        <title>Complete closed genome sequence of Defluviicoccus vanus.</title>
        <authorList>
            <person name="Bessarab I."/>
            <person name="Arumugam K."/>
            <person name="Maszenan A.M."/>
            <person name="Seviour R.J."/>
            <person name="Williams R.B."/>
        </authorList>
    </citation>
    <scope>NUCLEOTIDE SEQUENCE [LARGE SCALE GENOMIC DNA]</scope>
    <source>
        <strain evidence="3 4">Ben 114</strain>
    </source>
</reference>
<feature type="domain" description="LysM" evidence="2">
    <location>
        <begin position="292"/>
        <end position="341"/>
    </location>
</feature>
<dbReference type="InterPro" id="IPR052196">
    <property type="entry name" value="Bact_Kbp"/>
</dbReference>
<organism evidence="3 4">
    <name type="scientific">Defluviicoccus vanus</name>
    <dbReference type="NCBI Taxonomy" id="111831"/>
    <lineage>
        <taxon>Bacteria</taxon>
        <taxon>Pseudomonadati</taxon>
        <taxon>Pseudomonadota</taxon>
        <taxon>Alphaproteobacteria</taxon>
        <taxon>Rhodospirillales</taxon>
        <taxon>Rhodospirillaceae</taxon>
        <taxon>Defluviicoccus</taxon>
    </lineage>
</organism>
<dbReference type="AlphaFoldDB" id="A0A7H1MXC9"/>
<accession>A0A7H1MXC9</accession>
<proteinExistence type="predicted"/>
<dbReference type="SMART" id="SM00257">
    <property type="entry name" value="LysM"/>
    <property type="match status" value="1"/>
</dbReference>
<name>A0A7H1MXC9_9PROT</name>
<keyword evidence="1" id="KW-0812">Transmembrane</keyword>
<gene>
    <name evidence="3" type="ORF">HQ394_00510</name>
</gene>
<dbReference type="Gene3D" id="2.60.40.10">
    <property type="entry name" value="Immunoglobulins"/>
    <property type="match status" value="1"/>
</dbReference>